<evidence type="ECO:0000256" key="9">
    <source>
        <dbReference type="RuleBase" id="RU361277"/>
    </source>
</evidence>
<dbReference type="InterPro" id="IPR036291">
    <property type="entry name" value="NAD(P)-bd_dom_sf"/>
</dbReference>
<sequence>MQMRAARMYGYQQPLRIEEVPVPETRPDEVLVKVAAAGMCRSDYQLVDGYFKGPFPVRFPYIPGHEIAGRVAGLGSAVPTTTHLSEGDMVVVYPSWGDGTCRQCREGNEQLCSGDGRWVGFGPPGGFAEYLAVPYRHAIPVSGEGVETPEILAPMTDAGVTPYRGLKKLRDAGKLGPGRTVAINGIGGLGAYAVQYARLFAGGSTVVALGRTDSKLAVAVENGAHHGINTRDKSVEAIQDELAKLTGRRTIDAILDCAGATASVSLGFDLLGAEGALVSVGLMSDRVEHRLFPFVGTELSYFGSFWSNHNDLVEVLALANAGQIKHNVTKVRLEDVNENLETLGRGGVVGRQVIVFD</sequence>
<evidence type="ECO:0000256" key="7">
    <source>
        <dbReference type="ARBA" id="ARBA00049164"/>
    </source>
</evidence>
<protein>
    <recommendedName>
        <fullName evidence="3">alcohol dehydrogenase</fullName>
        <ecNumber evidence="3">1.1.1.1</ecNumber>
    </recommendedName>
</protein>
<dbReference type="Proteomes" id="UP000653674">
    <property type="component" value="Unassembled WGS sequence"/>
</dbReference>
<dbReference type="PANTHER" id="PTHR42940:SF8">
    <property type="entry name" value="VACUOLAR PROTEIN SORTING-ASSOCIATED PROTEIN 11"/>
    <property type="match status" value="1"/>
</dbReference>
<dbReference type="Pfam" id="PF08240">
    <property type="entry name" value="ADH_N"/>
    <property type="match status" value="1"/>
</dbReference>
<gene>
    <name evidence="11" type="ORF">Pfl04_08270</name>
</gene>
<evidence type="ECO:0000256" key="3">
    <source>
        <dbReference type="ARBA" id="ARBA00013190"/>
    </source>
</evidence>
<dbReference type="PANTHER" id="PTHR42940">
    <property type="entry name" value="ALCOHOL DEHYDROGENASE 1-RELATED"/>
    <property type="match status" value="1"/>
</dbReference>
<keyword evidence="12" id="KW-1185">Reference proteome</keyword>
<evidence type="ECO:0000313" key="12">
    <source>
        <dbReference type="Proteomes" id="UP000653674"/>
    </source>
</evidence>
<dbReference type="GO" id="GO:0004022">
    <property type="term" value="F:alcohol dehydrogenase (NAD+) activity"/>
    <property type="evidence" value="ECO:0007669"/>
    <property type="project" value="UniProtKB-EC"/>
</dbReference>
<keyword evidence="6" id="KW-0560">Oxidoreductase</keyword>
<dbReference type="InterPro" id="IPR020843">
    <property type="entry name" value="ER"/>
</dbReference>
<accession>A0A8J3PL07</accession>
<reference evidence="11" key="1">
    <citation type="submission" date="2021-01" db="EMBL/GenBank/DDBJ databases">
        <title>Whole genome shotgun sequence of Planosporangium flavigriseum NBRC 105377.</title>
        <authorList>
            <person name="Komaki H."/>
            <person name="Tamura T."/>
        </authorList>
    </citation>
    <scope>NUCLEOTIDE SEQUENCE</scope>
    <source>
        <strain evidence="11">NBRC 105377</strain>
    </source>
</reference>
<dbReference type="Gene3D" id="3.90.180.10">
    <property type="entry name" value="Medium-chain alcohol dehydrogenases, catalytic domain"/>
    <property type="match status" value="1"/>
</dbReference>
<comment type="caution">
    <text evidence="11">The sequence shown here is derived from an EMBL/GenBank/DDBJ whole genome shotgun (WGS) entry which is preliminary data.</text>
</comment>
<dbReference type="Gene3D" id="3.40.50.720">
    <property type="entry name" value="NAD(P)-binding Rossmann-like Domain"/>
    <property type="match status" value="1"/>
</dbReference>
<name>A0A8J3PL07_9ACTN</name>
<dbReference type="CDD" id="cd05284">
    <property type="entry name" value="arabinose_DH_like"/>
    <property type="match status" value="1"/>
</dbReference>
<dbReference type="EMBL" id="BONU01000004">
    <property type="protein sequence ID" value="GIG72423.1"/>
    <property type="molecule type" value="Genomic_DNA"/>
</dbReference>
<evidence type="ECO:0000259" key="10">
    <source>
        <dbReference type="SMART" id="SM00829"/>
    </source>
</evidence>
<evidence type="ECO:0000313" key="11">
    <source>
        <dbReference type="EMBL" id="GIG72423.1"/>
    </source>
</evidence>
<dbReference type="SUPFAM" id="SSF50129">
    <property type="entry name" value="GroES-like"/>
    <property type="match status" value="1"/>
</dbReference>
<dbReference type="EC" id="1.1.1.1" evidence="3"/>
<dbReference type="AlphaFoldDB" id="A0A8J3PL07"/>
<keyword evidence="5 9" id="KW-0862">Zinc</keyword>
<dbReference type="InterPro" id="IPR002328">
    <property type="entry name" value="ADH_Zn_CS"/>
</dbReference>
<dbReference type="SMART" id="SM00829">
    <property type="entry name" value="PKS_ER"/>
    <property type="match status" value="1"/>
</dbReference>
<dbReference type="PROSITE" id="PS00059">
    <property type="entry name" value="ADH_ZINC"/>
    <property type="match status" value="1"/>
</dbReference>
<dbReference type="InterPro" id="IPR011032">
    <property type="entry name" value="GroES-like_sf"/>
</dbReference>
<dbReference type="GO" id="GO:0008270">
    <property type="term" value="F:zinc ion binding"/>
    <property type="evidence" value="ECO:0007669"/>
    <property type="project" value="InterPro"/>
</dbReference>
<comment type="cofactor">
    <cofactor evidence="1 9">
        <name>Zn(2+)</name>
        <dbReference type="ChEBI" id="CHEBI:29105"/>
    </cofactor>
</comment>
<keyword evidence="4 9" id="KW-0479">Metal-binding</keyword>
<evidence type="ECO:0000256" key="6">
    <source>
        <dbReference type="ARBA" id="ARBA00023002"/>
    </source>
</evidence>
<organism evidence="11 12">
    <name type="scientific">Planosporangium flavigriseum</name>
    <dbReference type="NCBI Taxonomy" id="373681"/>
    <lineage>
        <taxon>Bacteria</taxon>
        <taxon>Bacillati</taxon>
        <taxon>Actinomycetota</taxon>
        <taxon>Actinomycetes</taxon>
        <taxon>Micromonosporales</taxon>
        <taxon>Micromonosporaceae</taxon>
        <taxon>Planosporangium</taxon>
    </lineage>
</organism>
<evidence type="ECO:0000256" key="8">
    <source>
        <dbReference type="ARBA" id="ARBA00049243"/>
    </source>
</evidence>
<evidence type="ECO:0000256" key="5">
    <source>
        <dbReference type="ARBA" id="ARBA00022833"/>
    </source>
</evidence>
<evidence type="ECO:0000256" key="2">
    <source>
        <dbReference type="ARBA" id="ARBA00008072"/>
    </source>
</evidence>
<comment type="similarity">
    <text evidence="2 9">Belongs to the zinc-containing alcohol dehydrogenase family.</text>
</comment>
<dbReference type="InterPro" id="IPR013154">
    <property type="entry name" value="ADH-like_N"/>
</dbReference>
<evidence type="ECO:0000256" key="4">
    <source>
        <dbReference type="ARBA" id="ARBA00022723"/>
    </source>
</evidence>
<dbReference type="SUPFAM" id="SSF51735">
    <property type="entry name" value="NAD(P)-binding Rossmann-fold domains"/>
    <property type="match status" value="1"/>
</dbReference>
<dbReference type="InterPro" id="IPR013149">
    <property type="entry name" value="ADH-like_C"/>
</dbReference>
<evidence type="ECO:0000256" key="1">
    <source>
        <dbReference type="ARBA" id="ARBA00001947"/>
    </source>
</evidence>
<comment type="catalytic activity">
    <reaction evidence="7">
        <text>a secondary alcohol + NAD(+) = a ketone + NADH + H(+)</text>
        <dbReference type="Rhea" id="RHEA:10740"/>
        <dbReference type="ChEBI" id="CHEBI:15378"/>
        <dbReference type="ChEBI" id="CHEBI:17087"/>
        <dbReference type="ChEBI" id="CHEBI:35681"/>
        <dbReference type="ChEBI" id="CHEBI:57540"/>
        <dbReference type="ChEBI" id="CHEBI:57945"/>
        <dbReference type="EC" id="1.1.1.1"/>
    </reaction>
</comment>
<dbReference type="Pfam" id="PF00107">
    <property type="entry name" value="ADH_zinc_N"/>
    <property type="match status" value="1"/>
</dbReference>
<comment type="catalytic activity">
    <reaction evidence="8">
        <text>a primary alcohol + NAD(+) = an aldehyde + NADH + H(+)</text>
        <dbReference type="Rhea" id="RHEA:10736"/>
        <dbReference type="ChEBI" id="CHEBI:15378"/>
        <dbReference type="ChEBI" id="CHEBI:15734"/>
        <dbReference type="ChEBI" id="CHEBI:17478"/>
        <dbReference type="ChEBI" id="CHEBI:57540"/>
        <dbReference type="ChEBI" id="CHEBI:57945"/>
        <dbReference type="EC" id="1.1.1.1"/>
    </reaction>
</comment>
<feature type="domain" description="Enoyl reductase (ER)" evidence="10">
    <location>
        <begin position="10"/>
        <end position="354"/>
    </location>
</feature>
<proteinExistence type="inferred from homology"/>